<feature type="compositionally biased region" description="Gly residues" evidence="6">
    <location>
        <begin position="38"/>
        <end position="57"/>
    </location>
</feature>
<evidence type="ECO:0000256" key="5">
    <source>
        <dbReference type="ARBA" id="ARBA00029450"/>
    </source>
</evidence>
<dbReference type="OMA" id="NMICPKC"/>
<dbReference type="InterPro" id="IPR002219">
    <property type="entry name" value="PKC_DAG/PE"/>
</dbReference>
<dbReference type="AlphaFoldDB" id="B4PG94"/>
<reference evidence="8 9" key="2">
    <citation type="journal article" date="2007" name="PLoS Biol.">
        <title>Principles of genome evolution in the Drosophila melanogaster species group.</title>
        <authorList>
            <person name="Ranz J.M."/>
            <person name="Maurin D."/>
            <person name="Chan Y.S."/>
            <person name="von Grotthuss M."/>
            <person name="Hillier L.W."/>
            <person name="Roote J."/>
            <person name="Ashburner M."/>
            <person name="Bergman C.M."/>
        </authorList>
    </citation>
    <scope>NUCLEOTIDE SEQUENCE [LARGE SCALE GENOMIC DNA]</scope>
    <source>
        <strain evidence="9">Tai18E2 / Tucson 14021-0261.01</strain>
    </source>
</reference>
<dbReference type="EMBL" id="CM000159">
    <property type="protein sequence ID" value="EDW94258.1"/>
    <property type="molecule type" value="Genomic_DNA"/>
</dbReference>
<evidence type="ECO:0000256" key="1">
    <source>
        <dbReference type="ARBA" id="ARBA00022723"/>
    </source>
</evidence>
<dbReference type="Pfam" id="PF00130">
    <property type="entry name" value="C1_1"/>
    <property type="match status" value="1"/>
</dbReference>
<evidence type="ECO:0000313" key="9">
    <source>
        <dbReference type="Proteomes" id="UP000002282"/>
    </source>
</evidence>
<keyword evidence="3" id="KW-0863">Zinc-finger</keyword>
<evidence type="ECO:0000313" key="8">
    <source>
        <dbReference type="EMBL" id="EDW94258.1"/>
    </source>
</evidence>
<dbReference type="PhylomeDB" id="B4PG94"/>
<feature type="region of interest" description="Disordered" evidence="6">
    <location>
        <begin position="38"/>
        <end position="63"/>
    </location>
</feature>
<keyword evidence="2" id="KW-0677">Repeat</keyword>
<sequence length="491" mass="55289">MSSWRDSLTSIPGTVAQLINESANNLLHVSSSLGSTVGLGGSGSTGSGSEGGGGGSEESGPQSAEYRALPIPASLVREQWRLIFTSDANIQDLQAAIAHCRDLVLLSEELSEERRWLVRHLVDLRYSLQELEEAQEQHSLSSDMVVMNAIRAVVGHHFVPHHPHHGKRNRLQAAAKRNYCDHCTTIIWSVVQNSYVCSDCGFLVHQKCIDGVKRVCAHVLVSERQHPISEICPEIGLASQGYKCAECGTMLNIKNTWVEPRLCDYSGLYYCPRCNWNDSNFIPARIIHNWDFSPRRVSRTALQEIRLFLNKPLIRLEEDNPKLFVFVEKLCAVKKLRQNLVHMRHYLAACKIASELKLVDQQLGVRRHLAQSNEFYSLNDLSQVESGALTEFLQGVFKAFNDHIRSCPMCLAQAYICEICSNNEVIFPFDDGCIKCDQCNSIFHRVCLTRKNMICPKCIRIQERRLQLDRMKSTEDDDDGVATDDDVTAAE</sequence>
<dbReference type="OrthoDB" id="1918044at2759"/>
<dbReference type="KEGG" id="dya:Dyak_GE21885"/>
<evidence type="ECO:0000256" key="4">
    <source>
        <dbReference type="ARBA" id="ARBA00022833"/>
    </source>
</evidence>
<dbReference type="InterPro" id="IPR051366">
    <property type="entry name" value="DEF8"/>
</dbReference>
<dbReference type="GO" id="GO:0008270">
    <property type="term" value="F:zinc ion binding"/>
    <property type="evidence" value="ECO:0007669"/>
    <property type="project" value="UniProtKB-KW"/>
</dbReference>
<dbReference type="Pfam" id="PF13901">
    <property type="entry name" value="RH_dom"/>
    <property type="match status" value="1"/>
</dbReference>
<feature type="compositionally biased region" description="Acidic residues" evidence="6">
    <location>
        <begin position="475"/>
        <end position="491"/>
    </location>
</feature>
<accession>B4PG94</accession>
<reference evidence="8 9" key="1">
    <citation type="journal article" date="2007" name="Nature">
        <title>Evolution of genes and genomes on the Drosophila phylogeny.</title>
        <authorList>
            <consortium name="Drosophila 12 Genomes Consortium"/>
            <person name="Clark A.G."/>
            <person name="Eisen M.B."/>
            <person name="Smith D.R."/>
            <person name="Bergman C.M."/>
            <person name="Oliver B."/>
            <person name="Markow T.A."/>
            <person name="Kaufman T.C."/>
            <person name="Kellis M."/>
            <person name="Gelbart W."/>
            <person name="Iyer V.N."/>
            <person name="Pollard D.A."/>
            <person name="Sackton T.B."/>
            <person name="Larracuente A.M."/>
            <person name="Singh N.D."/>
            <person name="Abad J.P."/>
            <person name="Abt D.N."/>
            <person name="Adryan B."/>
            <person name="Aguade M."/>
            <person name="Akashi H."/>
            <person name="Anderson W.W."/>
            <person name="Aquadro C.F."/>
            <person name="Ardell D.H."/>
            <person name="Arguello R."/>
            <person name="Artieri C.G."/>
            <person name="Barbash D.A."/>
            <person name="Barker D."/>
            <person name="Barsanti P."/>
            <person name="Batterham P."/>
            <person name="Batzoglou S."/>
            <person name="Begun D."/>
            <person name="Bhutkar A."/>
            <person name="Blanco E."/>
            <person name="Bosak S.A."/>
            <person name="Bradley R.K."/>
            <person name="Brand A.D."/>
            <person name="Brent M.R."/>
            <person name="Brooks A.N."/>
            <person name="Brown R.H."/>
            <person name="Butlin R.K."/>
            <person name="Caggese C."/>
            <person name="Calvi B.R."/>
            <person name="Bernardo de Carvalho A."/>
            <person name="Caspi A."/>
            <person name="Castrezana S."/>
            <person name="Celniker S.E."/>
            <person name="Chang J.L."/>
            <person name="Chapple C."/>
            <person name="Chatterji S."/>
            <person name="Chinwalla A."/>
            <person name="Civetta A."/>
            <person name="Clifton S.W."/>
            <person name="Comeron J.M."/>
            <person name="Costello J.C."/>
            <person name="Coyne J.A."/>
            <person name="Daub J."/>
            <person name="David R.G."/>
            <person name="Delcher A.L."/>
            <person name="Delehaunty K."/>
            <person name="Do C.B."/>
            <person name="Ebling H."/>
            <person name="Edwards K."/>
            <person name="Eickbush T."/>
            <person name="Evans J.D."/>
            <person name="Filipski A."/>
            <person name="Findeiss S."/>
            <person name="Freyhult E."/>
            <person name="Fulton L."/>
            <person name="Fulton R."/>
            <person name="Garcia A.C."/>
            <person name="Gardiner A."/>
            <person name="Garfield D.A."/>
            <person name="Garvin B.E."/>
            <person name="Gibson G."/>
            <person name="Gilbert D."/>
            <person name="Gnerre S."/>
            <person name="Godfrey J."/>
            <person name="Good R."/>
            <person name="Gotea V."/>
            <person name="Gravely B."/>
            <person name="Greenberg A.J."/>
            <person name="Griffiths-Jones S."/>
            <person name="Gross S."/>
            <person name="Guigo R."/>
            <person name="Gustafson E.A."/>
            <person name="Haerty W."/>
            <person name="Hahn M.W."/>
            <person name="Halligan D.L."/>
            <person name="Halpern A.L."/>
            <person name="Halter G.M."/>
            <person name="Han M.V."/>
            <person name="Heger A."/>
            <person name="Hillier L."/>
            <person name="Hinrichs A.S."/>
            <person name="Holmes I."/>
            <person name="Hoskins R.A."/>
            <person name="Hubisz M.J."/>
            <person name="Hultmark D."/>
            <person name="Huntley M.A."/>
            <person name="Jaffe D.B."/>
            <person name="Jagadeeshan S."/>
            <person name="Jeck W.R."/>
            <person name="Johnson J."/>
            <person name="Jones C.D."/>
            <person name="Jordan W.C."/>
            <person name="Karpen G.H."/>
            <person name="Kataoka E."/>
            <person name="Keightley P.D."/>
            <person name="Kheradpour P."/>
            <person name="Kirkness E.F."/>
            <person name="Koerich L.B."/>
            <person name="Kristiansen K."/>
            <person name="Kudrna D."/>
            <person name="Kulathinal R.J."/>
            <person name="Kumar S."/>
            <person name="Kwok R."/>
            <person name="Lander E."/>
            <person name="Langley C.H."/>
            <person name="Lapoint R."/>
            <person name="Lazzaro B.P."/>
            <person name="Lee S.J."/>
            <person name="Levesque L."/>
            <person name="Li R."/>
            <person name="Lin C.F."/>
            <person name="Lin M.F."/>
            <person name="Lindblad-Toh K."/>
            <person name="Llopart A."/>
            <person name="Long M."/>
            <person name="Low L."/>
            <person name="Lozovsky E."/>
            <person name="Lu J."/>
            <person name="Luo M."/>
            <person name="Machado C.A."/>
            <person name="Makalowski W."/>
            <person name="Marzo M."/>
            <person name="Matsuda M."/>
            <person name="Matzkin L."/>
            <person name="McAllister B."/>
            <person name="McBride C.S."/>
            <person name="McKernan B."/>
            <person name="McKernan K."/>
            <person name="Mendez-Lago M."/>
            <person name="Minx P."/>
            <person name="Mollenhauer M.U."/>
            <person name="Montooth K."/>
            <person name="Mount S.M."/>
            <person name="Mu X."/>
            <person name="Myers E."/>
            <person name="Negre B."/>
            <person name="Newfeld S."/>
            <person name="Nielsen R."/>
            <person name="Noor M.A."/>
            <person name="O'Grady P."/>
            <person name="Pachter L."/>
            <person name="Papaceit M."/>
            <person name="Parisi M.J."/>
            <person name="Parisi M."/>
            <person name="Parts L."/>
            <person name="Pedersen J.S."/>
            <person name="Pesole G."/>
            <person name="Phillippy A.M."/>
            <person name="Ponting C.P."/>
            <person name="Pop M."/>
            <person name="Porcelli D."/>
            <person name="Powell J.R."/>
            <person name="Prohaska S."/>
            <person name="Pruitt K."/>
            <person name="Puig M."/>
            <person name="Quesneville H."/>
            <person name="Ram K.R."/>
            <person name="Rand D."/>
            <person name="Rasmussen M.D."/>
            <person name="Reed L.K."/>
            <person name="Reenan R."/>
            <person name="Reily A."/>
            <person name="Remington K.A."/>
            <person name="Rieger T.T."/>
            <person name="Ritchie M.G."/>
            <person name="Robin C."/>
            <person name="Rogers Y.H."/>
            <person name="Rohde C."/>
            <person name="Rozas J."/>
            <person name="Rubenfield M.J."/>
            <person name="Ruiz A."/>
            <person name="Russo S."/>
            <person name="Salzberg S.L."/>
            <person name="Sanchez-Gracia A."/>
            <person name="Saranga D.J."/>
            <person name="Sato H."/>
            <person name="Schaeffer S.W."/>
            <person name="Schatz M.C."/>
            <person name="Schlenke T."/>
            <person name="Schwartz R."/>
            <person name="Segarra C."/>
            <person name="Singh R.S."/>
            <person name="Sirot L."/>
            <person name="Sirota M."/>
            <person name="Sisneros N.B."/>
            <person name="Smith C.D."/>
            <person name="Smith T.F."/>
            <person name="Spieth J."/>
            <person name="Stage D.E."/>
            <person name="Stark A."/>
            <person name="Stephan W."/>
            <person name="Strausberg R.L."/>
            <person name="Strempel S."/>
            <person name="Sturgill D."/>
            <person name="Sutton G."/>
            <person name="Sutton G.G."/>
            <person name="Tao W."/>
            <person name="Teichmann S."/>
            <person name="Tobari Y.N."/>
            <person name="Tomimura Y."/>
            <person name="Tsolas J.M."/>
            <person name="Valente V.L."/>
            <person name="Venter E."/>
            <person name="Venter J.C."/>
            <person name="Vicario S."/>
            <person name="Vieira F.G."/>
            <person name="Vilella A.J."/>
            <person name="Villasante A."/>
            <person name="Walenz B."/>
            <person name="Wang J."/>
            <person name="Wasserman M."/>
            <person name="Watts T."/>
            <person name="Wilson D."/>
            <person name="Wilson R.K."/>
            <person name="Wing R.A."/>
            <person name="Wolfner M.F."/>
            <person name="Wong A."/>
            <person name="Wong G.K."/>
            <person name="Wu C.I."/>
            <person name="Wu G."/>
            <person name="Yamamoto D."/>
            <person name="Yang H.P."/>
            <person name="Yang S.P."/>
            <person name="Yorke J.A."/>
            <person name="Yoshida K."/>
            <person name="Zdobnov E."/>
            <person name="Zhang P."/>
            <person name="Zhang Y."/>
            <person name="Zimin A.V."/>
            <person name="Baldwin J."/>
            <person name="Abdouelleil A."/>
            <person name="Abdulkadir J."/>
            <person name="Abebe A."/>
            <person name="Abera B."/>
            <person name="Abreu J."/>
            <person name="Acer S.C."/>
            <person name="Aftuck L."/>
            <person name="Alexander A."/>
            <person name="An P."/>
            <person name="Anderson E."/>
            <person name="Anderson S."/>
            <person name="Arachi H."/>
            <person name="Azer M."/>
            <person name="Bachantsang P."/>
            <person name="Barry A."/>
            <person name="Bayul T."/>
            <person name="Berlin A."/>
            <person name="Bessette D."/>
            <person name="Bloom T."/>
            <person name="Blye J."/>
            <person name="Boguslavskiy L."/>
            <person name="Bonnet C."/>
            <person name="Boukhgalter B."/>
            <person name="Bourzgui I."/>
            <person name="Brown A."/>
            <person name="Cahill P."/>
            <person name="Channer S."/>
            <person name="Cheshatsang Y."/>
            <person name="Chuda L."/>
            <person name="Citroen M."/>
            <person name="Collymore A."/>
            <person name="Cooke P."/>
            <person name="Costello M."/>
            <person name="D'Aco K."/>
            <person name="Daza R."/>
            <person name="De Haan G."/>
            <person name="DeGray S."/>
            <person name="DeMaso C."/>
            <person name="Dhargay N."/>
            <person name="Dooley K."/>
            <person name="Dooley E."/>
            <person name="Doricent M."/>
            <person name="Dorje P."/>
            <person name="Dorjee K."/>
            <person name="Dupes A."/>
            <person name="Elong R."/>
            <person name="Falk J."/>
            <person name="Farina A."/>
            <person name="Faro S."/>
            <person name="Ferguson D."/>
            <person name="Fisher S."/>
            <person name="Foley C.D."/>
            <person name="Franke A."/>
            <person name="Friedrich D."/>
            <person name="Gadbois L."/>
            <person name="Gearin G."/>
            <person name="Gearin C.R."/>
            <person name="Giannoukos G."/>
            <person name="Goode T."/>
            <person name="Graham J."/>
            <person name="Grandbois E."/>
            <person name="Grewal S."/>
            <person name="Gyaltsen K."/>
            <person name="Hafez N."/>
            <person name="Hagos B."/>
            <person name="Hall J."/>
            <person name="Henson C."/>
            <person name="Hollinger A."/>
            <person name="Honan T."/>
            <person name="Huard M.D."/>
            <person name="Hughes L."/>
            <person name="Hurhula B."/>
            <person name="Husby M.E."/>
            <person name="Kamat A."/>
            <person name="Kanga B."/>
            <person name="Kashin S."/>
            <person name="Khazanovich D."/>
            <person name="Kisner P."/>
            <person name="Lance K."/>
            <person name="Lara M."/>
            <person name="Lee W."/>
            <person name="Lennon N."/>
            <person name="Letendre F."/>
            <person name="LeVine R."/>
            <person name="Lipovsky A."/>
            <person name="Liu X."/>
            <person name="Liu J."/>
            <person name="Liu S."/>
            <person name="Lokyitsang T."/>
            <person name="Lokyitsang Y."/>
            <person name="Lubonja R."/>
            <person name="Lui A."/>
            <person name="MacDonald P."/>
            <person name="Magnisalis V."/>
            <person name="Maru K."/>
            <person name="Matthews C."/>
            <person name="McCusker W."/>
            <person name="McDonough S."/>
            <person name="Mehta T."/>
            <person name="Meldrim J."/>
            <person name="Meneus L."/>
            <person name="Mihai O."/>
            <person name="Mihalev A."/>
            <person name="Mihova T."/>
            <person name="Mittelman R."/>
            <person name="Mlenga V."/>
            <person name="Montmayeur A."/>
            <person name="Mulrain L."/>
            <person name="Navidi A."/>
            <person name="Naylor J."/>
            <person name="Negash T."/>
            <person name="Nguyen T."/>
            <person name="Nguyen N."/>
            <person name="Nicol R."/>
            <person name="Norbu C."/>
            <person name="Norbu N."/>
            <person name="Novod N."/>
            <person name="O'Neill B."/>
            <person name="Osman S."/>
            <person name="Markiewicz E."/>
            <person name="Oyono O.L."/>
            <person name="Patti C."/>
            <person name="Phunkhang P."/>
            <person name="Pierre F."/>
            <person name="Priest M."/>
            <person name="Raghuraman S."/>
            <person name="Rege F."/>
            <person name="Reyes R."/>
            <person name="Rise C."/>
            <person name="Rogov P."/>
            <person name="Ross K."/>
            <person name="Ryan E."/>
            <person name="Settipalli S."/>
            <person name="Shea T."/>
            <person name="Sherpa N."/>
            <person name="Shi L."/>
            <person name="Shih D."/>
            <person name="Sparrow T."/>
            <person name="Spaulding J."/>
            <person name="Stalker J."/>
            <person name="Stange-Thomann N."/>
            <person name="Stavropoulos S."/>
            <person name="Stone C."/>
            <person name="Strader C."/>
            <person name="Tesfaye S."/>
            <person name="Thomson T."/>
            <person name="Thoulutsang Y."/>
            <person name="Thoulutsang D."/>
            <person name="Topham K."/>
            <person name="Topping I."/>
            <person name="Tsamla T."/>
            <person name="Vassiliev H."/>
            <person name="Vo A."/>
            <person name="Wangchuk T."/>
            <person name="Wangdi T."/>
            <person name="Weiand M."/>
            <person name="Wilkinson J."/>
            <person name="Wilson A."/>
            <person name="Yadav S."/>
            <person name="Young G."/>
            <person name="Yu Q."/>
            <person name="Zembek L."/>
            <person name="Zhong D."/>
            <person name="Zimmer A."/>
            <person name="Zwirko Z."/>
            <person name="Jaffe D.B."/>
            <person name="Alvarez P."/>
            <person name="Brockman W."/>
            <person name="Butler J."/>
            <person name="Chin C."/>
            <person name="Gnerre S."/>
            <person name="Grabherr M."/>
            <person name="Kleber M."/>
            <person name="Mauceli E."/>
            <person name="MacCallum I."/>
        </authorList>
    </citation>
    <scope>NUCLEOTIDE SEQUENCE [LARGE SCALE GENOMIC DNA]</scope>
    <source>
        <strain evidence="9">Tai18E2 / Tucson 14021-0261.01</strain>
    </source>
</reference>
<dbReference type="Gene3D" id="3.30.60.20">
    <property type="match status" value="1"/>
</dbReference>
<evidence type="ECO:0000256" key="3">
    <source>
        <dbReference type="ARBA" id="ARBA00022771"/>
    </source>
</evidence>
<comment type="similarity">
    <text evidence="5">Belongs to the DEF8 family.</text>
</comment>
<evidence type="ECO:0000256" key="2">
    <source>
        <dbReference type="ARBA" id="ARBA00022737"/>
    </source>
</evidence>
<dbReference type="SMART" id="SM00109">
    <property type="entry name" value="C1"/>
    <property type="match status" value="1"/>
</dbReference>
<feature type="region of interest" description="Disordered" evidence="6">
    <location>
        <begin position="471"/>
        <end position="491"/>
    </location>
</feature>
<dbReference type="InterPro" id="IPR025258">
    <property type="entry name" value="RH_dom"/>
</dbReference>
<protein>
    <recommendedName>
        <fullName evidence="7">Phorbol-ester/DAG-type domain-containing protein</fullName>
    </recommendedName>
</protein>
<dbReference type="PROSITE" id="PS50081">
    <property type="entry name" value="ZF_DAG_PE_2"/>
    <property type="match status" value="1"/>
</dbReference>
<dbReference type="InterPro" id="IPR047983">
    <property type="entry name" value="DEF8_C1"/>
</dbReference>
<feature type="domain" description="Phorbol-ester/DAG-type" evidence="7">
    <location>
        <begin position="163"/>
        <end position="216"/>
    </location>
</feature>
<dbReference type="eggNOG" id="KOG1829">
    <property type="taxonomic scope" value="Eukaryota"/>
</dbReference>
<organism evidence="8 9">
    <name type="scientific">Drosophila yakuba</name>
    <name type="common">Fruit fly</name>
    <dbReference type="NCBI Taxonomy" id="7245"/>
    <lineage>
        <taxon>Eukaryota</taxon>
        <taxon>Metazoa</taxon>
        <taxon>Ecdysozoa</taxon>
        <taxon>Arthropoda</taxon>
        <taxon>Hexapoda</taxon>
        <taxon>Insecta</taxon>
        <taxon>Pterygota</taxon>
        <taxon>Neoptera</taxon>
        <taxon>Endopterygota</taxon>
        <taxon>Diptera</taxon>
        <taxon>Brachycera</taxon>
        <taxon>Muscomorpha</taxon>
        <taxon>Ephydroidea</taxon>
        <taxon>Drosophilidae</taxon>
        <taxon>Drosophila</taxon>
        <taxon>Sophophora</taxon>
    </lineage>
</organism>
<dbReference type="SUPFAM" id="SSF57889">
    <property type="entry name" value="Cysteine-rich domain"/>
    <property type="match status" value="1"/>
</dbReference>
<proteinExistence type="inferred from homology"/>
<dbReference type="Proteomes" id="UP000002282">
    <property type="component" value="Chromosome 3L"/>
</dbReference>
<dbReference type="PANTHER" id="PTHR12326">
    <property type="entry name" value="PLECKSTRIN HOMOLOGY DOMAIN CONTAINING PROTEIN"/>
    <property type="match status" value="1"/>
</dbReference>
<keyword evidence="9" id="KW-1185">Reference proteome</keyword>
<dbReference type="SMART" id="SM01175">
    <property type="entry name" value="DUF4206"/>
    <property type="match status" value="1"/>
</dbReference>
<dbReference type="HOGENOM" id="CLU_034500_4_0_1"/>
<dbReference type="InterPro" id="IPR046349">
    <property type="entry name" value="C1-like_sf"/>
</dbReference>
<dbReference type="CDD" id="cd20819">
    <property type="entry name" value="C1_DEF8"/>
    <property type="match status" value="1"/>
</dbReference>
<evidence type="ECO:0000259" key="7">
    <source>
        <dbReference type="PROSITE" id="PS50081"/>
    </source>
</evidence>
<dbReference type="PANTHER" id="PTHR12326:SF3">
    <property type="entry name" value="DIFFERENTIALLY EXPRESSED IN FDCP 8 HOMOLOG"/>
    <property type="match status" value="1"/>
</dbReference>
<keyword evidence="1" id="KW-0479">Metal-binding</keyword>
<name>B4PG94_DROYA</name>
<gene>
    <name evidence="8" type="primary">Dyak\GE21885</name>
    <name evidence="8" type="synonym">dyak_GLEANR_5609</name>
    <name evidence="8" type="synonym">GE21885</name>
    <name evidence="8" type="ORF">Dyak_GE21885</name>
</gene>
<evidence type="ECO:0000256" key="6">
    <source>
        <dbReference type="SAM" id="MobiDB-lite"/>
    </source>
</evidence>
<dbReference type="SMR" id="B4PG94"/>
<keyword evidence="4" id="KW-0862">Zinc</keyword>